<dbReference type="Gene3D" id="3.30.70.1820">
    <property type="entry name" value="L1 transposable element, RRM domain"/>
    <property type="match status" value="1"/>
</dbReference>
<evidence type="ECO:0000256" key="1">
    <source>
        <dbReference type="SAM" id="Coils"/>
    </source>
</evidence>
<dbReference type="Proteomes" id="UP001558613">
    <property type="component" value="Unassembled WGS sequence"/>
</dbReference>
<dbReference type="EMBL" id="JAYMGO010000009">
    <property type="protein sequence ID" value="KAL1268853.1"/>
    <property type="molecule type" value="Genomic_DNA"/>
</dbReference>
<proteinExistence type="predicted"/>
<evidence type="ECO:0000313" key="3">
    <source>
        <dbReference type="Proteomes" id="UP001558613"/>
    </source>
</evidence>
<gene>
    <name evidence="2" type="ORF">QQF64_034216</name>
</gene>
<dbReference type="InterPro" id="IPR004244">
    <property type="entry name" value="Transposase_22"/>
</dbReference>
<comment type="caution">
    <text evidence="2">The sequence shown here is derived from an EMBL/GenBank/DDBJ whole genome shotgun (WGS) entry which is preliminary data.</text>
</comment>
<reference evidence="2 3" key="1">
    <citation type="submission" date="2023-09" db="EMBL/GenBank/DDBJ databases">
        <authorList>
            <person name="Wang M."/>
        </authorList>
    </citation>
    <scope>NUCLEOTIDE SEQUENCE [LARGE SCALE GENOMIC DNA]</scope>
    <source>
        <strain evidence="2">GT-2023</strain>
        <tissue evidence="2">Liver</tissue>
    </source>
</reference>
<keyword evidence="3" id="KW-1185">Reference proteome</keyword>
<accession>A0ABR3MW29</accession>
<dbReference type="PANTHER" id="PTHR11505">
    <property type="entry name" value="L1 TRANSPOSABLE ELEMENT-RELATED"/>
    <property type="match status" value="1"/>
</dbReference>
<evidence type="ECO:0008006" key="4">
    <source>
        <dbReference type="Google" id="ProtNLM"/>
    </source>
</evidence>
<keyword evidence="1" id="KW-0175">Coiled coil</keyword>
<name>A0ABR3MW29_9TELE</name>
<evidence type="ECO:0000313" key="2">
    <source>
        <dbReference type="EMBL" id="KAL1268853.1"/>
    </source>
</evidence>
<sequence length="188" mass="21578">MRRNNLRIYQVPEGSEGKDTEGFVKRLLNDVLDLPSGMDITIERAHRSLTSKPSDSTAPPRSIIVRFLDAGVKDAIIRQAWSQGQIHFQERQIFFDQDYSPDLLKKRAKVYAVIKQLKQKGMQAKCIYPAQLGLKLNTGEKTFATLMDAATQLKQLEIEVRCGEKEIMEEELKEDEMQCCPYVIQEEK</sequence>
<feature type="coiled-coil region" evidence="1">
    <location>
        <begin position="146"/>
        <end position="173"/>
    </location>
</feature>
<organism evidence="2 3">
    <name type="scientific">Cirrhinus molitorella</name>
    <name type="common">mud carp</name>
    <dbReference type="NCBI Taxonomy" id="172907"/>
    <lineage>
        <taxon>Eukaryota</taxon>
        <taxon>Metazoa</taxon>
        <taxon>Chordata</taxon>
        <taxon>Craniata</taxon>
        <taxon>Vertebrata</taxon>
        <taxon>Euteleostomi</taxon>
        <taxon>Actinopterygii</taxon>
        <taxon>Neopterygii</taxon>
        <taxon>Teleostei</taxon>
        <taxon>Ostariophysi</taxon>
        <taxon>Cypriniformes</taxon>
        <taxon>Cyprinidae</taxon>
        <taxon>Labeoninae</taxon>
        <taxon>Labeonini</taxon>
        <taxon>Cirrhinus</taxon>
    </lineage>
</organism>
<protein>
    <recommendedName>
        <fullName evidence="4">L1 transposable element RRM domain-containing protein</fullName>
    </recommendedName>
</protein>